<evidence type="ECO:0000313" key="3">
    <source>
        <dbReference type="EMBL" id="QSB05674.1"/>
    </source>
</evidence>
<accession>A0A895XK09</accession>
<dbReference type="EMBL" id="CP070496">
    <property type="protein sequence ID" value="QSB05674.1"/>
    <property type="molecule type" value="Genomic_DNA"/>
</dbReference>
<keyword evidence="4" id="KW-1185">Reference proteome</keyword>
<name>A0A895XK09_9ACTN</name>
<protein>
    <recommendedName>
        <fullName evidence="2">MEMO1 family protein JQS30_01720</fullName>
    </recommendedName>
</protein>
<dbReference type="KEGG" id="nav:JQS30_01720"/>
<dbReference type="RefSeq" id="WP_213171686.1">
    <property type="nucleotide sequence ID" value="NZ_CP070496.1"/>
</dbReference>
<comment type="similarity">
    <text evidence="1 2">Belongs to the MEMO1 family.</text>
</comment>
<dbReference type="InterPro" id="IPR002737">
    <property type="entry name" value="MEMO1_fam"/>
</dbReference>
<evidence type="ECO:0000313" key="4">
    <source>
        <dbReference type="Proteomes" id="UP000662939"/>
    </source>
</evidence>
<evidence type="ECO:0000256" key="1">
    <source>
        <dbReference type="ARBA" id="ARBA00006315"/>
    </source>
</evidence>
<gene>
    <name evidence="3" type="primary">amrB</name>
    <name evidence="3" type="ORF">JQS30_01720</name>
</gene>
<dbReference type="CDD" id="cd07361">
    <property type="entry name" value="MEMO_like"/>
    <property type="match status" value="1"/>
</dbReference>
<dbReference type="AlphaFoldDB" id="A0A895XK09"/>
<dbReference type="Gene3D" id="3.40.830.10">
    <property type="entry name" value="LigB-like"/>
    <property type="match status" value="1"/>
</dbReference>
<evidence type="ECO:0000256" key="2">
    <source>
        <dbReference type="HAMAP-Rule" id="MF_00055"/>
    </source>
</evidence>
<dbReference type="HAMAP" id="MF_00055">
    <property type="entry name" value="MEMO1"/>
    <property type="match status" value="1"/>
</dbReference>
<reference evidence="3" key="1">
    <citation type="submission" date="2021-02" db="EMBL/GenBank/DDBJ databases">
        <title>Natronoglycomyces albus gen. nov., sp. nov, a haloalkaliphilic actinobacterium from a soda solonchak soil.</title>
        <authorList>
            <person name="Sorokin D.Y."/>
            <person name="Khijniak T.V."/>
            <person name="Zakharycheva A.P."/>
            <person name="Boueva O.V."/>
            <person name="Ariskina E.V."/>
            <person name="Hahnke R.L."/>
            <person name="Bunk B."/>
            <person name="Sproer C."/>
            <person name="Schumann P."/>
            <person name="Evtushenko L.I."/>
            <person name="Kublanov I.V."/>
        </authorList>
    </citation>
    <scope>NUCLEOTIDE SEQUENCE</scope>
    <source>
        <strain evidence="3">DSM 106290</strain>
    </source>
</reference>
<sequence>MTDQVRSPVVAGRFYQRSPQRLREHIAELLDSAEGESSGLARAYVVPHAGYVFSGGVAAQVYARLRSHREQISTVVLLGPSHFEPLRGTALSPHRQWETPLGLQRVASLPAELQAALRVDATPHEREHAIEVQIPFIQECLPEVEILPVAVGVSQYIEVADLIARIMDATSGDGATVLLCSTDLSHYHDGATATEIDERTAEAMVDLRPDDISTSDACGVFALRACLEWARREGLRPELLRLTHSGEVSGHHDRVVGYAAMSLR</sequence>
<proteinExistence type="inferred from homology"/>
<dbReference type="PANTHER" id="PTHR11060">
    <property type="entry name" value="PROTEIN MEMO1"/>
    <property type="match status" value="1"/>
</dbReference>
<dbReference type="Proteomes" id="UP000662939">
    <property type="component" value="Chromosome"/>
</dbReference>
<dbReference type="PANTHER" id="PTHR11060:SF0">
    <property type="entry name" value="PROTEIN MEMO1"/>
    <property type="match status" value="1"/>
</dbReference>
<dbReference type="Pfam" id="PF01875">
    <property type="entry name" value="Memo"/>
    <property type="match status" value="1"/>
</dbReference>
<dbReference type="NCBIfam" id="TIGR04336">
    <property type="entry name" value="AmmeMemoSam_B"/>
    <property type="match status" value="1"/>
</dbReference>
<organism evidence="3 4">
    <name type="scientific">Natronoglycomyces albus</name>
    <dbReference type="NCBI Taxonomy" id="2811108"/>
    <lineage>
        <taxon>Bacteria</taxon>
        <taxon>Bacillati</taxon>
        <taxon>Actinomycetota</taxon>
        <taxon>Actinomycetes</taxon>
        <taxon>Glycomycetales</taxon>
        <taxon>Glycomycetaceae</taxon>
        <taxon>Natronoglycomyces</taxon>
    </lineage>
</organism>